<dbReference type="FunFam" id="1.50.10.10:FF:000015">
    <property type="entry name" value="alpha-1,2-Mannosidase"/>
    <property type="match status" value="1"/>
</dbReference>
<feature type="transmembrane region" description="Helical" evidence="9">
    <location>
        <begin position="6"/>
        <end position="23"/>
    </location>
</feature>
<dbReference type="GO" id="GO:0005975">
    <property type="term" value="P:carbohydrate metabolic process"/>
    <property type="evidence" value="ECO:0007669"/>
    <property type="project" value="InterPro"/>
</dbReference>
<dbReference type="InterPro" id="IPR036026">
    <property type="entry name" value="Seven-hairpin_glycosidases"/>
</dbReference>
<evidence type="ECO:0000256" key="2">
    <source>
        <dbReference type="ARBA" id="ARBA00007658"/>
    </source>
</evidence>
<feature type="active site" evidence="6">
    <location>
        <position position="374"/>
    </location>
</feature>
<dbReference type="STRING" id="299467.A0A443SLJ3"/>
<dbReference type="GO" id="GO:0044322">
    <property type="term" value="C:endoplasmic reticulum quality control compartment"/>
    <property type="evidence" value="ECO:0007669"/>
    <property type="project" value="GOC"/>
</dbReference>
<keyword evidence="9" id="KW-1133">Transmembrane helix</keyword>
<dbReference type="SUPFAM" id="SSF48225">
    <property type="entry name" value="Seven-hairpin glycosidases"/>
    <property type="match status" value="1"/>
</dbReference>
<dbReference type="GO" id="GO:0004571">
    <property type="term" value="F:mannosyl-oligosaccharide 1,2-alpha-mannosidase activity"/>
    <property type="evidence" value="ECO:0007669"/>
    <property type="project" value="InterPro"/>
</dbReference>
<evidence type="ECO:0000256" key="6">
    <source>
        <dbReference type="PIRSR" id="PIRSR601382-1"/>
    </source>
</evidence>
<evidence type="ECO:0000256" key="7">
    <source>
        <dbReference type="PIRSR" id="PIRSR601382-2"/>
    </source>
</evidence>
<dbReference type="PANTHER" id="PTHR45679">
    <property type="entry name" value="ER DEGRADATION-ENHANCING ALPHA-MANNOSIDASE-LIKE PROTEIN 2"/>
    <property type="match status" value="1"/>
</dbReference>
<keyword evidence="11" id="KW-1185">Reference proteome</keyword>
<evidence type="ECO:0000313" key="10">
    <source>
        <dbReference type="EMBL" id="RWS28394.1"/>
    </source>
</evidence>
<dbReference type="InterPro" id="IPR001382">
    <property type="entry name" value="Glyco_hydro_47"/>
</dbReference>
<organism evidence="10 11">
    <name type="scientific">Leptotrombidium deliense</name>
    <dbReference type="NCBI Taxonomy" id="299467"/>
    <lineage>
        <taxon>Eukaryota</taxon>
        <taxon>Metazoa</taxon>
        <taxon>Ecdysozoa</taxon>
        <taxon>Arthropoda</taxon>
        <taxon>Chelicerata</taxon>
        <taxon>Arachnida</taxon>
        <taxon>Acari</taxon>
        <taxon>Acariformes</taxon>
        <taxon>Trombidiformes</taxon>
        <taxon>Prostigmata</taxon>
        <taxon>Anystina</taxon>
        <taxon>Parasitengona</taxon>
        <taxon>Trombiculoidea</taxon>
        <taxon>Trombiculidae</taxon>
        <taxon>Leptotrombidium</taxon>
    </lineage>
</organism>
<accession>A0A443SLJ3</accession>
<dbReference type="InterPro" id="IPR044674">
    <property type="entry name" value="EDEM1/2/3"/>
</dbReference>
<keyword evidence="3" id="KW-0256">Endoplasmic reticulum</keyword>
<dbReference type="GO" id="GO:0005509">
    <property type="term" value="F:calcium ion binding"/>
    <property type="evidence" value="ECO:0007669"/>
    <property type="project" value="InterPro"/>
</dbReference>
<evidence type="ECO:0000256" key="3">
    <source>
        <dbReference type="ARBA" id="ARBA00022824"/>
    </source>
</evidence>
<dbReference type="Proteomes" id="UP000288716">
    <property type="component" value="Unassembled WGS sequence"/>
</dbReference>
<proteinExistence type="inferred from homology"/>
<reference evidence="10 11" key="1">
    <citation type="journal article" date="2018" name="Gigascience">
        <title>Genomes of trombidid mites reveal novel predicted allergens and laterally-transferred genes associated with secondary metabolism.</title>
        <authorList>
            <person name="Dong X."/>
            <person name="Chaisiri K."/>
            <person name="Xia D."/>
            <person name="Armstrong S.D."/>
            <person name="Fang Y."/>
            <person name="Donnelly M.J."/>
            <person name="Kadowaki T."/>
            <person name="McGarry J.W."/>
            <person name="Darby A.C."/>
            <person name="Makepeace B.L."/>
        </authorList>
    </citation>
    <scope>NUCLEOTIDE SEQUENCE [LARGE SCALE GENOMIC DNA]</scope>
    <source>
        <strain evidence="10">UoL-UT</strain>
    </source>
</reference>
<evidence type="ECO:0000256" key="1">
    <source>
        <dbReference type="ARBA" id="ARBA00004240"/>
    </source>
</evidence>
<keyword evidence="8" id="KW-0378">Hydrolase</keyword>
<dbReference type="GO" id="GO:1904154">
    <property type="term" value="P:positive regulation of retrograde protein transport, ER to cytosol"/>
    <property type="evidence" value="ECO:0007669"/>
    <property type="project" value="UniProtKB-ARBA"/>
</dbReference>
<dbReference type="PANTHER" id="PTHR45679:SF6">
    <property type="entry name" value="ER DEGRADATION-ENHANCING ALPHA-MANNOSIDASE-LIKE PROTEIN 2"/>
    <property type="match status" value="1"/>
</dbReference>
<keyword evidence="7" id="KW-0106">Calcium</keyword>
<comment type="cofactor">
    <cofactor evidence="7">
        <name>Ca(2+)</name>
        <dbReference type="ChEBI" id="CHEBI:29108"/>
    </cofactor>
</comment>
<evidence type="ECO:0000256" key="8">
    <source>
        <dbReference type="RuleBase" id="RU361193"/>
    </source>
</evidence>
<dbReference type="GO" id="GO:1904380">
    <property type="term" value="P:endoplasmic reticulum mannose trimming"/>
    <property type="evidence" value="ECO:0007669"/>
    <property type="project" value="InterPro"/>
</dbReference>
<keyword evidence="7" id="KW-0479">Metal-binding</keyword>
<protein>
    <recommendedName>
        <fullName evidence="8">alpha-1,2-Mannosidase</fullName>
        <ecNumber evidence="8">3.2.1.-</ecNumber>
    </recommendedName>
</protein>
<keyword evidence="8" id="KW-0326">Glycosidase</keyword>
<evidence type="ECO:0000256" key="5">
    <source>
        <dbReference type="ARBA" id="ARBA00054385"/>
    </source>
</evidence>
<dbReference type="PRINTS" id="PR00747">
    <property type="entry name" value="GLYHDRLASE47"/>
</dbReference>
<dbReference type="EMBL" id="NCKV01001407">
    <property type="protein sequence ID" value="RWS28394.1"/>
    <property type="molecule type" value="Genomic_DNA"/>
</dbReference>
<comment type="subcellular location">
    <subcellularLocation>
        <location evidence="1">Endoplasmic reticulum</location>
    </subcellularLocation>
</comment>
<feature type="active site" description="Proton donor" evidence="6">
    <location>
        <position position="121"/>
    </location>
</feature>
<dbReference type="Pfam" id="PF01532">
    <property type="entry name" value="Glyco_hydro_47"/>
    <property type="match status" value="1"/>
</dbReference>
<dbReference type="InterPro" id="IPR012341">
    <property type="entry name" value="6hp_glycosidase-like_sf"/>
</dbReference>
<feature type="active site" evidence="6">
    <location>
        <position position="262"/>
    </location>
</feature>
<dbReference type="VEuPathDB" id="VectorBase:LDEU003647"/>
<sequence>MSFAKNVFNCGIIFVYVSFFCYVQSHVSKRLSKNEILEYRNRVKNMFEHGYNSYLKYAADYDELQPLSCRGMDTWGSFSLTLIDALDTLAIMGNNSEFRRIADIVINSFDFNQNINVSVFETNIRVVGGLLSAHLLSHKSGFRIGKGWPCEGPLLSLAENVARRLLPAFDTATGMPYGTVNLMYGVPNGETPITCTAGVGTFVIEFATLSRLTGDDVFEKKALNALRALHKTRSSIDLVGNHINTTDGRWTALDSGIGAGIDSYFEYLVKGSMLLQMPELMDMFEVYYKAINKYMRRDDWHLVVQMSSGLATMPIFQSLEAFWPGLLVLIGETSLAQKSLYNYHQVWKQFGFVPEFYDIPNYEVKRNGYPLRPEFIESLFYLYKATRDPHLLLIGVDVIESIEHSTRTECGFATVKDVKQHVIEDRMESFFLAETLKYLYLLFDETNFIHNDGSTGKEIKSSFGTCVIDSGGYVFNTEAHPIDIASVDCCFAHKDNDDKLFDEMTTNLDIYAFLDLNVNKRIKQENNSSDSDNSEKIMTDNSNHVNEQLNMESIDQKYVSVSADDLLTLQTSLPEPSKAEIVKEEFTISKTQELNTQTFSLFSEKSPNISELTAKSVIDDANVMTAVKVEAAQVTAHSATSANIIFDLSSIQKTLSNEPLFDFFFKILGDNSTITGNPNATDLKEVYELLRCPSTHFLQSFSLFGQVFVDN</sequence>
<dbReference type="GO" id="GO:0016020">
    <property type="term" value="C:membrane"/>
    <property type="evidence" value="ECO:0007669"/>
    <property type="project" value="InterPro"/>
</dbReference>
<keyword evidence="4" id="KW-0325">Glycoprotein</keyword>
<comment type="caution">
    <text evidence="10">The sequence shown here is derived from an EMBL/GenBank/DDBJ whole genome shotgun (WGS) entry which is preliminary data.</text>
</comment>
<name>A0A443SLJ3_9ACAR</name>
<dbReference type="Gene3D" id="1.50.10.10">
    <property type="match status" value="1"/>
</dbReference>
<feature type="active site" description="Proton donor" evidence="6">
    <location>
        <position position="355"/>
    </location>
</feature>
<keyword evidence="9" id="KW-0472">Membrane</keyword>
<dbReference type="OrthoDB" id="8118055at2759"/>
<feature type="binding site" evidence="7">
    <location>
        <position position="477"/>
    </location>
    <ligand>
        <name>Ca(2+)</name>
        <dbReference type="ChEBI" id="CHEBI:29108"/>
    </ligand>
</feature>
<dbReference type="AlphaFoldDB" id="A0A443SLJ3"/>
<dbReference type="EC" id="3.2.1.-" evidence="8"/>
<gene>
    <name evidence="10" type="ORF">B4U80_03446</name>
</gene>
<comment type="similarity">
    <text evidence="2 8">Belongs to the glycosyl hydrolase 47 family.</text>
</comment>
<keyword evidence="9" id="KW-0812">Transmembrane</keyword>
<evidence type="ECO:0000256" key="9">
    <source>
        <dbReference type="SAM" id="Phobius"/>
    </source>
</evidence>
<evidence type="ECO:0000313" key="11">
    <source>
        <dbReference type="Proteomes" id="UP000288716"/>
    </source>
</evidence>
<comment type="function">
    <text evidence="5">Involved in the endoplasmic reticulum-associated degradation (ERAD) pathway that targets misfolded glycoproteins for degradation in an N-glycan-dependent manner. May initiate ERAD by promoting the first mannose trimming step of ERAD substrates, from Man9GlcNAc2 to Man8GlcNAc2. Seems to recognize and bind to exposed hydrophobic regions in target proteins.</text>
</comment>
<evidence type="ECO:0000256" key="4">
    <source>
        <dbReference type="ARBA" id="ARBA00023180"/>
    </source>
</evidence>